<keyword evidence="6" id="KW-1185">Reference proteome</keyword>
<dbReference type="Gene3D" id="3.40.50.2300">
    <property type="match status" value="2"/>
</dbReference>
<dbReference type="PANTHER" id="PTHR47235">
    <property type="entry name" value="BLR6548 PROTEIN"/>
    <property type="match status" value="1"/>
</dbReference>
<dbReference type="Pfam" id="PF13458">
    <property type="entry name" value="Peripla_BP_6"/>
    <property type="match status" value="1"/>
</dbReference>
<gene>
    <name evidence="5" type="ORF">B7H23_04455</name>
</gene>
<evidence type="ECO:0000259" key="4">
    <source>
        <dbReference type="Pfam" id="PF13458"/>
    </source>
</evidence>
<dbReference type="InterPro" id="IPR028082">
    <property type="entry name" value="Peripla_BP_I"/>
</dbReference>
<keyword evidence="2 3" id="KW-0732">Signal</keyword>
<feature type="signal peptide" evidence="3">
    <location>
        <begin position="1"/>
        <end position="20"/>
    </location>
</feature>
<comment type="similarity">
    <text evidence="1">Belongs to the leucine-binding protein family.</text>
</comment>
<proteinExistence type="inferred from homology"/>
<evidence type="ECO:0000256" key="3">
    <source>
        <dbReference type="SAM" id="SignalP"/>
    </source>
</evidence>
<sequence length="396" mass="43055">MLKSTTALALGLVLASAAMAADYDKGASDDEIKFGTIVPLSGPASAYGSTGTCIAAYFDMVNDRGGINGRTVTVSVQDDGYNPAKMLEQARRLVEREGVLFIAGNIGTPTNSAIHRYMNQRKVPHLFLTTGASKWDDPESYPWTMPFIPSYAAEGRIYARYIKETMPDSMIGILYQNDDFGRDYLDAFVAELSDESMVAAAVSYDTSTATIESQMSTLKDSGADVFFNIASPKFAAQAIRRAGEIGWDTTQFLVSVANAKSAVLEPAGLAYATGIISTQYLKEPTNPAYAEDADVAAWKEFQSTYFPKGSDGNWWDWSCYATAYTIEHILTQAGDVLTHENLMKLASNLEEFEAPMLLPGIAITTSPEDFAPIEAMSLMKFDGENWALFGDVIAVD</sequence>
<dbReference type="PANTHER" id="PTHR47235:SF1">
    <property type="entry name" value="BLR6548 PROTEIN"/>
    <property type="match status" value="1"/>
</dbReference>
<evidence type="ECO:0000313" key="6">
    <source>
        <dbReference type="Proteomes" id="UP000215405"/>
    </source>
</evidence>
<accession>A0A231V1W4</accession>
<feature type="chain" id="PRO_5013053838" description="Leucine-binding protein domain-containing protein" evidence="3">
    <location>
        <begin position="21"/>
        <end position="396"/>
    </location>
</feature>
<dbReference type="AlphaFoldDB" id="A0A231V1W4"/>
<reference evidence="6" key="1">
    <citation type="journal article" date="2017" name="Int. J. Syst. Evol. Microbiol.">
        <title>Notoacmeibacter marinus gen. nov., sp. nov., isolated from the gut of a limpet and proposal of Notoacmeibacteraceae fam. nov. in the order Rhizobiales of the class Alphaproteobacteria.</title>
        <authorList>
            <person name="Huang Z."/>
            <person name="Guo F."/>
            <person name="Lai Q."/>
        </authorList>
    </citation>
    <scope>NUCLEOTIDE SEQUENCE [LARGE SCALE GENOMIC DNA]</scope>
    <source>
        <strain evidence="6">XMTR2A4</strain>
    </source>
</reference>
<evidence type="ECO:0000256" key="2">
    <source>
        <dbReference type="ARBA" id="ARBA00022729"/>
    </source>
</evidence>
<protein>
    <recommendedName>
        <fullName evidence="4">Leucine-binding protein domain-containing protein</fullName>
    </recommendedName>
</protein>
<dbReference type="EMBL" id="NBYO01000001">
    <property type="protein sequence ID" value="OXT02178.1"/>
    <property type="molecule type" value="Genomic_DNA"/>
</dbReference>
<dbReference type="CDD" id="cd06343">
    <property type="entry name" value="PBP1_ABC_ligand_binding-like"/>
    <property type="match status" value="1"/>
</dbReference>
<dbReference type="Proteomes" id="UP000215405">
    <property type="component" value="Unassembled WGS sequence"/>
</dbReference>
<evidence type="ECO:0000256" key="1">
    <source>
        <dbReference type="ARBA" id="ARBA00010062"/>
    </source>
</evidence>
<dbReference type="SUPFAM" id="SSF53822">
    <property type="entry name" value="Periplasmic binding protein-like I"/>
    <property type="match status" value="1"/>
</dbReference>
<name>A0A231V1W4_9HYPH</name>
<feature type="domain" description="Leucine-binding protein" evidence="4">
    <location>
        <begin position="31"/>
        <end position="382"/>
    </location>
</feature>
<evidence type="ECO:0000313" key="5">
    <source>
        <dbReference type="EMBL" id="OXT02178.1"/>
    </source>
</evidence>
<dbReference type="InterPro" id="IPR028081">
    <property type="entry name" value="Leu-bd"/>
</dbReference>
<organism evidence="5 6">
    <name type="scientific">Notoacmeibacter marinus</name>
    <dbReference type="NCBI Taxonomy" id="1876515"/>
    <lineage>
        <taxon>Bacteria</taxon>
        <taxon>Pseudomonadati</taxon>
        <taxon>Pseudomonadota</taxon>
        <taxon>Alphaproteobacteria</taxon>
        <taxon>Hyphomicrobiales</taxon>
        <taxon>Notoacmeibacteraceae</taxon>
        <taxon>Notoacmeibacter</taxon>
    </lineage>
</organism>
<comment type="caution">
    <text evidence="5">The sequence shown here is derived from an EMBL/GenBank/DDBJ whole genome shotgun (WGS) entry which is preliminary data.</text>
</comment>